<dbReference type="PROSITE" id="PS51257">
    <property type="entry name" value="PROKAR_LIPOPROTEIN"/>
    <property type="match status" value="1"/>
</dbReference>
<keyword evidence="8" id="KW-0961">Cell wall biogenesis/degradation</keyword>
<keyword evidence="4 9" id="KW-0378">Hydrolase</keyword>
<feature type="signal peptide" evidence="11">
    <location>
        <begin position="1"/>
        <end position="26"/>
    </location>
</feature>
<dbReference type="Pfam" id="PF01427">
    <property type="entry name" value="Peptidase_M15"/>
    <property type="match status" value="1"/>
</dbReference>
<evidence type="ECO:0000256" key="11">
    <source>
        <dbReference type="SAM" id="SignalP"/>
    </source>
</evidence>
<dbReference type="Gene3D" id="3.30.1380.10">
    <property type="match status" value="1"/>
</dbReference>
<name>A0ABW1V949_9BACL</name>
<gene>
    <name evidence="12" type="ORF">ACFP56_16010</name>
</gene>
<feature type="region of interest" description="Disordered" evidence="10">
    <location>
        <begin position="29"/>
        <end position="99"/>
    </location>
</feature>
<comment type="catalytic activity">
    <reaction evidence="1 9">
        <text>D-alanyl-D-alanine + H2O = 2 D-alanine</text>
        <dbReference type="Rhea" id="RHEA:20661"/>
        <dbReference type="ChEBI" id="CHEBI:15377"/>
        <dbReference type="ChEBI" id="CHEBI:57416"/>
        <dbReference type="ChEBI" id="CHEBI:57822"/>
        <dbReference type="EC" id="3.4.13.22"/>
    </reaction>
</comment>
<keyword evidence="13" id="KW-1185">Reference proteome</keyword>
<comment type="caution">
    <text evidence="12">The sequence shown here is derived from an EMBL/GenBank/DDBJ whole genome shotgun (WGS) entry which is preliminary data.</text>
</comment>
<comment type="cofactor">
    <cofactor evidence="9">
        <name>Zn(2+)</name>
        <dbReference type="ChEBI" id="CHEBI:29105"/>
    </cofactor>
    <text evidence="9">Binds 1 zinc ion per subunit.</text>
</comment>
<accession>A0ABW1V949</accession>
<proteinExistence type="inferred from homology"/>
<feature type="binding site" evidence="9">
    <location>
        <position position="225"/>
    </location>
    <ligand>
        <name>Zn(2+)</name>
        <dbReference type="ChEBI" id="CHEBI:29105"/>
        <note>catalytic</note>
    </ligand>
</feature>
<reference evidence="13" key="1">
    <citation type="journal article" date="2019" name="Int. J. Syst. Evol. Microbiol.">
        <title>The Global Catalogue of Microorganisms (GCM) 10K type strain sequencing project: providing services to taxonomists for standard genome sequencing and annotation.</title>
        <authorList>
            <consortium name="The Broad Institute Genomics Platform"/>
            <consortium name="The Broad Institute Genome Sequencing Center for Infectious Disease"/>
            <person name="Wu L."/>
            <person name="Ma J."/>
        </authorList>
    </citation>
    <scope>NUCLEOTIDE SEQUENCE [LARGE SCALE GENOMIC DNA]</scope>
    <source>
        <strain evidence="13">PCU 280</strain>
    </source>
</reference>
<dbReference type="Proteomes" id="UP001596233">
    <property type="component" value="Unassembled WGS sequence"/>
</dbReference>
<feature type="active site" description="Proton donor/acceptor" evidence="9">
    <location>
        <position position="290"/>
    </location>
</feature>
<dbReference type="EMBL" id="JBHSTE010000005">
    <property type="protein sequence ID" value="MFC6334133.1"/>
    <property type="molecule type" value="Genomic_DNA"/>
</dbReference>
<organism evidence="12 13">
    <name type="scientific">Paenibacillus septentrionalis</name>
    <dbReference type="NCBI Taxonomy" id="429342"/>
    <lineage>
        <taxon>Bacteria</taxon>
        <taxon>Bacillati</taxon>
        <taxon>Bacillota</taxon>
        <taxon>Bacilli</taxon>
        <taxon>Bacillales</taxon>
        <taxon>Paenibacillaceae</taxon>
        <taxon>Paenibacillus</taxon>
    </lineage>
</organism>
<dbReference type="PANTHER" id="PTHR43126">
    <property type="entry name" value="D-ALANYL-D-ALANINE DIPEPTIDASE"/>
    <property type="match status" value="1"/>
</dbReference>
<evidence type="ECO:0000256" key="5">
    <source>
        <dbReference type="ARBA" id="ARBA00022833"/>
    </source>
</evidence>
<evidence type="ECO:0000256" key="4">
    <source>
        <dbReference type="ARBA" id="ARBA00022801"/>
    </source>
</evidence>
<evidence type="ECO:0000256" key="9">
    <source>
        <dbReference type="HAMAP-Rule" id="MF_01924"/>
    </source>
</evidence>
<keyword evidence="7 9" id="KW-0482">Metalloprotease</keyword>
<comment type="function">
    <text evidence="9">Catalyzes hydrolysis of the D-alanyl-D-alanine dipeptide.</text>
</comment>
<evidence type="ECO:0000256" key="10">
    <source>
        <dbReference type="SAM" id="MobiDB-lite"/>
    </source>
</evidence>
<feature type="chain" id="PRO_5046714397" description="D-alanyl-D-alanine dipeptidase" evidence="11">
    <location>
        <begin position="27"/>
        <end position="311"/>
    </location>
</feature>
<keyword evidence="5 9" id="KW-0862">Zinc</keyword>
<evidence type="ECO:0000256" key="6">
    <source>
        <dbReference type="ARBA" id="ARBA00022997"/>
    </source>
</evidence>
<dbReference type="InterPro" id="IPR000755">
    <property type="entry name" value="A_A_dipeptidase"/>
</dbReference>
<keyword evidence="11" id="KW-0732">Signal</keyword>
<evidence type="ECO:0000313" key="13">
    <source>
        <dbReference type="Proteomes" id="UP001596233"/>
    </source>
</evidence>
<dbReference type="SUPFAM" id="SSF55166">
    <property type="entry name" value="Hedgehog/DD-peptidase"/>
    <property type="match status" value="1"/>
</dbReference>
<dbReference type="PANTHER" id="PTHR43126:SF1">
    <property type="entry name" value="D-ALANYL-D-ALANINE DIPEPTIDASE"/>
    <property type="match status" value="1"/>
</dbReference>
<keyword evidence="6 9" id="KW-0224">Dipeptidase</keyword>
<feature type="compositionally biased region" description="Polar residues" evidence="10">
    <location>
        <begin position="55"/>
        <end position="68"/>
    </location>
</feature>
<dbReference type="HAMAP" id="MF_01924">
    <property type="entry name" value="A_A_dipeptidase"/>
    <property type="match status" value="1"/>
</dbReference>
<evidence type="ECO:0000256" key="3">
    <source>
        <dbReference type="ARBA" id="ARBA00022723"/>
    </source>
</evidence>
<feature type="binding site" evidence="9">
    <location>
        <position position="232"/>
    </location>
    <ligand>
        <name>Zn(2+)</name>
        <dbReference type="ChEBI" id="CHEBI:29105"/>
        <note>catalytic</note>
    </ligand>
</feature>
<evidence type="ECO:0000256" key="7">
    <source>
        <dbReference type="ARBA" id="ARBA00023049"/>
    </source>
</evidence>
<comment type="similarity">
    <text evidence="9">Belongs to the peptidase M15D family.</text>
</comment>
<evidence type="ECO:0000256" key="1">
    <source>
        <dbReference type="ARBA" id="ARBA00001362"/>
    </source>
</evidence>
<dbReference type="RefSeq" id="WP_379236334.1">
    <property type="nucleotide sequence ID" value="NZ_JBHSTE010000005.1"/>
</dbReference>
<feature type="compositionally biased region" description="Polar residues" evidence="10">
    <location>
        <begin position="32"/>
        <end position="44"/>
    </location>
</feature>
<evidence type="ECO:0000256" key="8">
    <source>
        <dbReference type="ARBA" id="ARBA00023316"/>
    </source>
</evidence>
<keyword evidence="2 9" id="KW-0645">Protease</keyword>
<protein>
    <recommendedName>
        <fullName evidence="9">D-alanyl-D-alanine dipeptidase</fullName>
        <shortName evidence="9">D-Ala-D-Ala dipeptidase</shortName>
        <ecNumber evidence="9">3.4.13.22</ecNumber>
    </recommendedName>
</protein>
<keyword evidence="3 9" id="KW-0479">Metal-binding</keyword>
<dbReference type="CDD" id="cd14817">
    <property type="entry name" value="D-Ala-D-Ala_dipeptidase_VanX"/>
    <property type="match status" value="1"/>
</dbReference>
<evidence type="ECO:0000256" key="2">
    <source>
        <dbReference type="ARBA" id="ARBA00022670"/>
    </source>
</evidence>
<dbReference type="EC" id="3.4.13.22" evidence="9"/>
<dbReference type="InterPro" id="IPR009045">
    <property type="entry name" value="Zn_M74/Hedgehog-like"/>
</dbReference>
<feature type="site" description="Transition state stabilizer" evidence="9">
    <location>
        <position position="180"/>
    </location>
</feature>
<evidence type="ECO:0000313" key="12">
    <source>
        <dbReference type="EMBL" id="MFC6334133.1"/>
    </source>
</evidence>
<feature type="compositionally biased region" description="Low complexity" evidence="10">
    <location>
        <begin position="76"/>
        <end position="89"/>
    </location>
</feature>
<feature type="binding site" evidence="9">
    <location>
        <position position="293"/>
    </location>
    <ligand>
        <name>Zn(2+)</name>
        <dbReference type="ChEBI" id="CHEBI:29105"/>
        <note>catalytic</note>
    </ligand>
</feature>
<sequence>MKNGKRQWLYILVVMLACAIMQGCSAPHPANSLASGDQVEQQEPSPSPAAADNAELNSSIIDEQQDAVQPTDEQDSSSSDSLHGSEIDSAVPSSEDVASEPALPAKTYALPDGFVYLDDILEDAQYDIRYYGENNFVGRPIEGYLAPYAIATEEMAAALVKVSEEMQELGYGLLIYDTYRPAKAVEVFKEWSQDEADTLMKDSFYPNEEKSKLFQRGYLSQRSGHSRGSTVDLTLYELASGEPLDMGSPYDLLDEISYFGTRLITDEQAANRELLKKVMKKHGFKEYSKEWWHYVLLDEPYPSTYFDFDVQ</sequence>